<organism evidence="2">
    <name type="scientific">Timspurckia oligopyrenoides</name>
    <dbReference type="NCBI Taxonomy" id="708627"/>
    <lineage>
        <taxon>Eukaryota</taxon>
        <taxon>Rhodophyta</taxon>
        <taxon>Bangiophyceae</taxon>
        <taxon>Porphyridiales</taxon>
        <taxon>Porphyridiaceae</taxon>
        <taxon>Timspurckia</taxon>
    </lineage>
</organism>
<accession>A0A7S0ZBC6</accession>
<dbReference type="AlphaFoldDB" id="A0A7S0ZBC6"/>
<evidence type="ECO:0000259" key="1">
    <source>
        <dbReference type="Pfam" id="PF15975"/>
    </source>
</evidence>
<proteinExistence type="predicted"/>
<evidence type="ECO:0000313" key="2">
    <source>
        <dbReference type="EMBL" id="CAD8816532.1"/>
    </source>
</evidence>
<name>A0A7S0ZBC6_9RHOD</name>
<sequence length="143" mass="15304">MSRAQAEAMRMQGLAEVEVYRAKMLVEMEALRLTAEAYSMYNETALRLEMIKALPDLAESIAKPLEKTEKIVFMGGGSGCGPGIKNGSGGQNVGAMGPSLLLEDMVRSIGVTTDAMNSIVASSVRHPVHSVTYPSIELVESVQ</sequence>
<dbReference type="EMBL" id="HBFP01001272">
    <property type="protein sequence ID" value="CAD8816532.1"/>
    <property type="molecule type" value="Transcribed_RNA"/>
</dbReference>
<protein>
    <recommendedName>
        <fullName evidence="1">Flotillin C-terminal domain-containing protein</fullName>
    </recommendedName>
</protein>
<dbReference type="InterPro" id="IPR031905">
    <property type="entry name" value="Flotillin_C"/>
</dbReference>
<dbReference type="Pfam" id="PF15975">
    <property type="entry name" value="Flot"/>
    <property type="match status" value="1"/>
</dbReference>
<gene>
    <name evidence="2" type="ORF">TOLI1172_LOCUS920</name>
</gene>
<feature type="domain" description="Flotillin C-terminal" evidence="1">
    <location>
        <begin position="4"/>
        <end position="94"/>
    </location>
</feature>
<reference evidence="2" key="1">
    <citation type="submission" date="2021-01" db="EMBL/GenBank/DDBJ databases">
        <authorList>
            <person name="Corre E."/>
            <person name="Pelletier E."/>
            <person name="Niang G."/>
            <person name="Scheremetjew M."/>
            <person name="Finn R."/>
            <person name="Kale V."/>
            <person name="Holt S."/>
            <person name="Cochrane G."/>
            <person name="Meng A."/>
            <person name="Brown T."/>
            <person name="Cohen L."/>
        </authorList>
    </citation>
    <scope>NUCLEOTIDE SEQUENCE</scope>
    <source>
        <strain evidence="2">CCMP3278</strain>
    </source>
</reference>